<dbReference type="SUPFAM" id="SSF55785">
    <property type="entry name" value="PYP-like sensor domain (PAS domain)"/>
    <property type="match status" value="1"/>
</dbReference>
<dbReference type="InterPro" id="IPR013767">
    <property type="entry name" value="PAS_fold"/>
</dbReference>
<comment type="caution">
    <text evidence="3">The sequence shown here is derived from an EMBL/GenBank/DDBJ whole genome shotgun (WGS) entry which is preliminary data.</text>
</comment>
<dbReference type="Pfam" id="PF00989">
    <property type="entry name" value="PAS"/>
    <property type="match status" value="1"/>
</dbReference>
<feature type="region of interest" description="Disordered" evidence="1">
    <location>
        <begin position="256"/>
        <end position="285"/>
    </location>
</feature>
<dbReference type="NCBIfam" id="TIGR00229">
    <property type="entry name" value="sensory_box"/>
    <property type="match status" value="1"/>
</dbReference>
<dbReference type="Gene3D" id="3.30.450.20">
    <property type="entry name" value="PAS domain"/>
    <property type="match status" value="1"/>
</dbReference>
<reference evidence="4" key="1">
    <citation type="journal article" date="2019" name="Int. J. Syst. Evol. Microbiol.">
        <title>The Global Catalogue of Microorganisms (GCM) 10K type strain sequencing project: providing services to taxonomists for standard genome sequencing and annotation.</title>
        <authorList>
            <consortium name="The Broad Institute Genomics Platform"/>
            <consortium name="The Broad Institute Genome Sequencing Center for Infectious Disease"/>
            <person name="Wu L."/>
            <person name="Ma J."/>
        </authorList>
    </citation>
    <scope>NUCLEOTIDE SEQUENCE [LARGE SCALE GENOMIC DNA]</scope>
    <source>
        <strain evidence="4">JCM 15914</strain>
    </source>
</reference>
<protein>
    <recommendedName>
        <fullName evidence="2">PAS fold domain-containing protein</fullName>
    </recommendedName>
</protein>
<evidence type="ECO:0000259" key="2">
    <source>
        <dbReference type="Pfam" id="PF00989"/>
    </source>
</evidence>
<evidence type="ECO:0000313" key="4">
    <source>
        <dbReference type="Proteomes" id="UP001500166"/>
    </source>
</evidence>
<dbReference type="Proteomes" id="UP001500166">
    <property type="component" value="Unassembled WGS sequence"/>
</dbReference>
<proteinExistence type="predicted"/>
<feature type="domain" description="PAS fold" evidence="2">
    <location>
        <begin position="27"/>
        <end position="109"/>
    </location>
</feature>
<keyword evidence="4" id="KW-1185">Reference proteome</keyword>
<evidence type="ECO:0000256" key="1">
    <source>
        <dbReference type="SAM" id="MobiDB-lite"/>
    </source>
</evidence>
<gene>
    <name evidence="3" type="ORF">GCM10009824_18160</name>
</gene>
<organism evidence="3 4">
    <name type="scientific">Kocuria atrinae</name>
    <dbReference type="NCBI Taxonomy" id="592377"/>
    <lineage>
        <taxon>Bacteria</taxon>
        <taxon>Bacillati</taxon>
        <taxon>Actinomycetota</taxon>
        <taxon>Actinomycetes</taxon>
        <taxon>Micrococcales</taxon>
        <taxon>Micrococcaceae</taxon>
        <taxon>Kocuria</taxon>
    </lineage>
</organism>
<dbReference type="InterPro" id="IPR000014">
    <property type="entry name" value="PAS"/>
</dbReference>
<dbReference type="CDD" id="cd00130">
    <property type="entry name" value="PAS"/>
    <property type="match status" value="1"/>
</dbReference>
<feature type="compositionally biased region" description="Low complexity" evidence="1">
    <location>
        <begin position="271"/>
        <end position="285"/>
    </location>
</feature>
<sequence>MSEHAPKRPELTDERHEFGIEEMFFSTTDAKGVITNANDVFVRISHYGEDELMGAPHNILRHPEMPAAAFKFMWDELQAGRKFCAYVRNLAADGATYDVFATVVPVGDSYLSVRTRPLRQDLWDVVCEQYKATLDVEKAHRDGNSRHQVAVLGAQDLGARVGSLGFSGVADLCAQLLIAEVQEHSAQSSLLPDRPDATGAVGQLLHITRNIEGQVTGLISRLEEYGALVARLRAAHDDVAPTVQRVRDLRDAVHTGTDKLAPDATENPTQDSAGDAAASSSEETAALQETLRHLAEVIDDRVATALTGYENLPDQLAELAGAIDEMRADIALLRLHNSMVGRLALELLDGKSTQAFTAVPLLCDALTEGANRTASRVAKARELTQAIPEILSSAIAGVDRSRRQLNKWAGTTERFDNAQDVAEEREYVETQSQTGFDELNELSALGAKCTFLTMPFDADSMTANVAGIRGALEQLK</sequence>
<dbReference type="EMBL" id="BAAAQA010000017">
    <property type="protein sequence ID" value="GAA2118163.1"/>
    <property type="molecule type" value="Genomic_DNA"/>
</dbReference>
<dbReference type="RefSeq" id="WP_344224695.1">
    <property type="nucleotide sequence ID" value="NZ_BAAAQA010000017.1"/>
</dbReference>
<evidence type="ECO:0000313" key="3">
    <source>
        <dbReference type="EMBL" id="GAA2118163.1"/>
    </source>
</evidence>
<accession>A0ABP5JP12</accession>
<name>A0ABP5JP12_9MICC</name>
<dbReference type="InterPro" id="IPR035965">
    <property type="entry name" value="PAS-like_dom_sf"/>
</dbReference>